<proteinExistence type="predicted"/>
<reference evidence="1" key="1">
    <citation type="journal article" date="2020" name="mSystems">
        <title>Genome- and Community-Level Interaction Insights into Carbon Utilization and Element Cycling Functions of Hydrothermarchaeota in Hydrothermal Sediment.</title>
        <authorList>
            <person name="Zhou Z."/>
            <person name="Liu Y."/>
            <person name="Xu W."/>
            <person name="Pan J."/>
            <person name="Luo Z.H."/>
            <person name="Li M."/>
        </authorList>
    </citation>
    <scope>NUCLEOTIDE SEQUENCE</scope>
    <source>
        <strain evidence="1">HyVt-388</strain>
    </source>
</reference>
<accession>A0A9C9EM38</accession>
<gene>
    <name evidence="1" type="ORF">ENI34_04745</name>
</gene>
<comment type="caution">
    <text evidence="1">The sequence shown here is derived from an EMBL/GenBank/DDBJ whole genome shotgun (WGS) entry which is preliminary data.</text>
</comment>
<protein>
    <recommendedName>
        <fullName evidence="3">IS110 family transposase</fullName>
    </recommendedName>
</protein>
<evidence type="ECO:0008006" key="3">
    <source>
        <dbReference type="Google" id="ProtNLM"/>
    </source>
</evidence>
<dbReference type="EMBL" id="DRIG01000052">
    <property type="protein sequence ID" value="HEC78435.1"/>
    <property type="molecule type" value="Genomic_DNA"/>
</dbReference>
<evidence type="ECO:0000313" key="1">
    <source>
        <dbReference type="EMBL" id="HEC78435.1"/>
    </source>
</evidence>
<evidence type="ECO:0000313" key="2">
    <source>
        <dbReference type="Proteomes" id="UP000885826"/>
    </source>
</evidence>
<sequence>MQYVGIDFHKNYSFITEMDETGVIKCQIKLSNNRNTLTRYIDKLPADTKIGIIFTNSLKTVI</sequence>
<name>A0A9C9EM38_UNCW3</name>
<organism evidence="1 2">
    <name type="scientific">candidate division WOR-3 bacterium</name>
    <dbReference type="NCBI Taxonomy" id="2052148"/>
    <lineage>
        <taxon>Bacteria</taxon>
        <taxon>Bacteria division WOR-3</taxon>
    </lineage>
</organism>
<dbReference type="AlphaFoldDB" id="A0A9C9EM38"/>
<dbReference type="Proteomes" id="UP000885826">
    <property type="component" value="Unassembled WGS sequence"/>
</dbReference>